<dbReference type="PANTHER" id="PTHR24126">
    <property type="entry name" value="ANKYRIN REPEAT, PH AND SEC7 DOMAIN CONTAINING PROTEIN SECG-RELATED"/>
    <property type="match status" value="1"/>
</dbReference>
<evidence type="ECO:0000313" key="5">
    <source>
        <dbReference type="Proteomes" id="UP000000305"/>
    </source>
</evidence>
<protein>
    <submittedName>
        <fullName evidence="4">Uncharacterized protein</fullName>
    </submittedName>
</protein>
<dbReference type="OrthoDB" id="6332863at2759"/>
<gene>
    <name evidence="4" type="ORF">DAPPUDRAFT_333325</name>
</gene>
<evidence type="ECO:0000256" key="3">
    <source>
        <dbReference type="PROSITE-ProRule" id="PRU00023"/>
    </source>
</evidence>
<keyword evidence="1" id="KW-0677">Repeat</keyword>
<dbReference type="PhylomeDB" id="E9HSJ4"/>
<evidence type="ECO:0000256" key="2">
    <source>
        <dbReference type="ARBA" id="ARBA00023043"/>
    </source>
</evidence>
<sequence>MLEKEPSIRITSSIVVNQLTNILRNSSIRIQQMFTLIAKGNQSVEDIGKLIQEGVDLNVKDPYGLTPLLRLANSKKISDNFIEIVSLLIKNGANVNSLDSNDKNALLLWCKNRKQHTNQSFLAILNLFVENGIDINCKNEYGDNALTFFAEVIKVKTLSTLFDFSLKMESISILKTESEIMLS</sequence>
<reference evidence="4 5" key="1">
    <citation type="journal article" date="2011" name="Science">
        <title>The ecoresponsive genome of Daphnia pulex.</title>
        <authorList>
            <person name="Colbourne J.K."/>
            <person name="Pfrender M.E."/>
            <person name="Gilbert D."/>
            <person name="Thomas W.K."/>
            <person name="Tucker A."/>
            <person name="Oakley T.H."/>
            <person name="Tokishita S."/>
            <person name="Aerts A."/>
            <person name="Arnold G.J."/>
            <person name="Basu M.K."/>
            <person name="Bauer D.J."/>
            <person name="Caceres C.E."/>
            <person name="Carmel L."/>
            <person name="Casola C."/>
            <person name="Choi J.H."/>
            <person name="Detter J.C."/>
            <person name="Dong Q."/>
            <person name="Dusheyko S."/>
            <person name="Eads B.D."/>
            <person name="Frohlich T."/>
            <person name="Geiler-Samerotte K.A."/>
            <person name="Gerlach D."/>
            <person name="Hatcher P."/>
            <person name="Jogdeo S."/>
            <person name="Krijgsveld J."/>
            <person name="Kriventseva E.V."/>
            <person name="Kultz D."/>
            <person name="Laforsch C."/>
            <person name="Lindquist E."/>
            <person name="Lopez J."/>
            <person name="Manak J.R."/>
            <person name="Muller J."/>
            <person name="Pangilinan J."/>
            <person name="Patwardhan R.P."/>
            <person name="Pitluck S."/>
            <person name="Pritham E.J."/>
            <person name="Rechtsteiner A."/>
            <person name="Rho M."/>
            <person name="Rogozin I.B."/>
            <person name="Sakarya O."/>
            <person name="Salamov A."/>
            <person name="Schaack S."/>
            <person name="Shapiro H."/>
            <person name="Shiga Y."/>
            <person name="Skalitzky C."/>
            <person name="Smith Z."/>
            <person name="Souvorov A."/>
            <person name="Sung W."/>
            <person name="Tang Z."/>
            <person name="Tsuchiya D."/>
            <person name="Tu H."/>
            <person name="Vos H."/>
            <person name="Wang M."/>
            <person name="Wolf Y.I."/>
            <person name="Yamagata H."/>
            <person name="Yamada T."/>
            <person name="Ye Y."/>
            <person name="Shaw J.R."/>
            <person name="Andrews J."/>
            <person name="Crease T.J."/>
            <person name="Tang H."/>
            <person name="Lucas S.M."/>
            <person name="Robertson H.M."/>
            <person name="Bork P."/>
            <person name="Koonin E.V."/>
            <person name="Zdobnov E.M."/>
            <person name="Grigoriev I.V."/>
            <person name="Lynch M."/>
            <person name="Boore J.L."/>
        </authorList>
    </citation>
    <scope>NUCLEOTIDE SEQUENCE [LARGE SCALE GENOMIC DNA]</scope>
</reference>
<dbReference type="InterPro" id="IPR036770">
    <property type="entry name" value="Ankyrin_rpt-contain_sf"/>
</dbReference>
<dbReference type="AlphaFoldDB" id="E9HSJ4"/>
<keyword evidence="2 3" id="KW-0040">ANK repeat</keyword>
<proteinExistence type="predicted"/>
<accession>E9HSJ4</accession>
<dbReference type="PANTHER" id="PTHR24126:SF65">
    <property type="entry name" value="CHROMOSOME UNDETERMINED SCAFFOLD_20, WHOLE GENOME SHOTGUN SEQUENCE"/>
    <property type="match status" value="1"/>
</dbReference>
<dbReference type="PROSITE" id="PS50088">
    <property type="entry name" value="ANK_REPEAT"/>
    <property type="match status" value="1"/>
</dbReference>
<name>E9HSJ4_DAPPU</name>
<dbReference type="KEGG" id="dpx:DAPPUDRAFT_333325"/>
<evidence type="ECO:0000313" key="4">
    <source>
        <dbReference type="EMBL" id="EFX65271.1"/>
    </source>
</evidence>
<dbReference type="InParanoid" id="E9HSJ4"/>
<dbReference type="HOGENOM" id="CLU_1476598_0_0_1"/>
<feature type="repeat" description="ANK" evidence="3">
    <location>
        <begin position="63"/>
        <end position="100"/>
    </location>
</feature>
<keyword evidence="5" id="KW-1185">Reference proteome</keyword>
<dbReference type="SMART" id="SM00248">
    <property type="entry name" value="ANK"/>
    <property type="match status" value="3"/>
</dbReference>
<evidence type="ECO:0000256" key="1">
    <source>
        <dbReference type="ARBA" id="ARBA00022737"/>
    </source>
</evidence>
<dbReference type="InterPro" id="IPR002110">
    <property type="entry name" value="Ankyrin_rpt"/>
</dbReference>
<dbReference type="Pfam" id="PF12796">
    <property type="entry name" value="Ank_2"/>
    <property type="match status" value="1"/>
</dbReference>
<organism evidence="4 5">
    <name type="scientific">Daphnia pulex</name>
    <name type="common">Water flea</name>
    <dbReference type="NCBI Taxonomy" id="6669"/>
    <lineage>
        <taxon>Eukaryota</taxon>
        <taxon>Metazoa</taxon>
        <taxon>Ecdysozoa</taxon>
        <taxon>Arthropoda</taxon>
        <taxon>Crustacea</taxon>
        <taxon>Branchiopoda</taxon>
        <taxon>Diplostraca</taxon>
        <taxon>Cladocera</taxon>
        <taxon>Anomopoda</taxon>
        <taxon>Daphniidae</taxon>
        <taxon>Daphnia</taxon>
    </lineage>
</organism>
<dbReference type="SUPFAM" id="SSF48403">
    <property type="entry name" value="Ankyrin repeat"/>
    <property type="match status" value="1"/>
</dbReference>
<dbReference type="Proteomes" id="UP000000305">
    <property type="component" value="Unassembled WGS sequence"/>
</dbReference>
<dbReference type="EMBL" id="GL732753">
    <property type="protein sequence ID" value="EFX65271.1"/>
    <property type="molecule type" value="Genomic_DNA"/>
</dbReference>
<dbReference type="Gene3D" id="1.25.40.20">
    <property type="entry name" value="Ankyrin repeat-containing domain"/>
    <property type="match status" value="1"/>
</dbReference>